<feature type="compositionally biased region" description="Polar residues" evidence="1">
    <location>
        <begin position="80"/>
        <end position="100"/>
    </location>
</feature>
<proteinExistence type="predicted"/>
<dbReference type="AlphaFoldDB" id="A0A0B6YPE4"/>
<sequence>VIAEGGCGGAAAAACGEGGVEGDCIVSNPGTTEDTSDNRPKESQDRRNYYLDLAGIDNTASHFQNNPTVPVAGSGCVRTGGSQYRSRSHDVSSGTKCDNT</sequence>
<protein>
    <submittedName>
        <fullName evidence="2">Uncharacterized protein</fullName>
    </submittedName>
</protein>
<feature type="non-terminal residue" evidence="2">
    <location>
        <position position="1"/>
    </location>
</feature>
<organism evidence="2">
    <name type="scientific">Arion vulgaris</name>
    <dbReference type="NCBI Taxonomy" id="1028688"/>
    <lineage>
        <taxon>Eukaryota</taxon>
        <taxon>Metazoa</taxon>
        <taxon>Spiralia</taxon>
        <taxon>Lophotrochozoa</taxon>
        <taxon>Mollusca</taxon>
        <taxon>Gastropoda</taxon>
        <taxon>Heterobranchia</taxon>
        <taxon>Euthyneura</taxon>
        <taxon>Panpulmonata</taxon>
        <taxon>Eupulmonata</taxon>
        <taxon>Stylommatophora</taxon>
        <taxon>Helicina</taxon>
        <taxon>Arionoidea</taxon>
        <taxon>Arionidae</taxon>
        <taxon>Arion</taxon>
    </lineage>
</organism>
<gene>
    <name evidence="2" type="primary">ORF29930</name>
</gene>
<evidence type="ECO:0000256" key="1">
    <source>
        <dbReference type="SAM" id="MobiDB-lite"/>
    </source>
</evidence>
<feature type="non-terminal residue" evidence="2">
    <location>
        <position position="100"/>
    </location>
</feature>
<evidence type="ECO:0000313" key="2">
    <source>
        <dbReference type="EMBL" id="CEK57345.1"/>
    </source>
</evidence>
<feature type="region of interest" description="Disordered" evidence="1">
    <location>
        <begin position="61"/>
        <end position="100"/>
    </location>
</feature>
<dbReference type="EMBL" id="HACG01010480">
    <property type="protein sequence ID" value="CEK57345.1"/>
    <property type="molecule type" value="Transcribed_RNA"/>
</dbReference>
<reference evidence="2" key="1">
    <citation type="submission" date="2014-12" db="EMBL/GenBank/DDBJ databases">
        <title>Insight into the proteome of Arion vulgaris.</title>
        <authorList>
            <person name="Aradska J."/>
            <person name="Bulat T."/>
            <person name="Smidak R."/>
            <person name="Sarate P."/>
            <person name="Gangsoo J."/>
            <person name="Sialana F."/>
            <person name="Bilban M."/>
            <person name="Lubec G."/>
        </authorList>
    </citation>
    <scope>NUCLEOTIDE SEQUENCE</scope>
    <source>
        <tissue evidence="2">Skin</tissue>
    </source>
</reference>
<accession>A0A0B6YPE4</accession>
<name>A0A0B6YPE4_9EUPU</name>
<feature type="region of interest" description="Disordered" evidence="1">
    <location>
        <begin position="19"/>
        <end position="44"/>
    </location>
</feature>